<dbReference type="InterPro" id="IPR052174">
    <property type="entry name" value="Flavoredoxin"/>
</dbReference>
<evidence type="ECO:0000313" key="5">
    <source>
        <dbReference type="EMBL" id="KAB1438424.1"/>
    </source>
</evidence>
<dbReference type="EMBL" id="WAGX01000005">
    <property type="protein sequence ID" value="KAB1438424.1"/>
    <property type="molecule type" value="Genomic_DNA"/>
</dbReference>
<name>A0A7V7UC94_9FIRM</name>
<dbReference type="PANTHER" id="PTHR43567:SF1">
    <property type="entry name" value="FLAVOREDOXIN"/>
    <property type="match status" value="1"/>
</dbReference>
<reference evidence="5 6" key="2">
    <citation type="submission" date="2020-02" db="EMBL/GenBank/DDBJ databases">
        <title>Candidatus Galacturonibacter soehngenii shows hetero-acetogenic catabolism of galacturonic acid but lacks a canonical carbon monoxide dehydrogenase/acetyl-CoA synthase complex.</title>
        <authorList>
            <person name="Diender M."/>
            <person name="Stouten G.R."/>
            <person name="Petersen J.F."/>
            <person name="Nielsen P.H."/>
            <person name="Dueholm M.S."/>
            <person name="Pronk J.T."/>
            <person name="Van Loosdrecht M.C.M."/>
        </authorList>
    </citation>
    <scope>NUCLEOTIDE SEQUENCE [LARGE SCALE GENOMIC DNA]</scope>
    <source>
        <strain evidence="5">GalUA</strain>
    </source>
</reference>
<proteinExistence type="inferred from homology"/>
<dbReference type="InterPro" id="IPR002563">
    <property type="entry name" value="Flavin_Rdtase-like_dom"/>
</dbReference>
<comment type="similarity">
    <text evidence="3">Belongs to the flavoredoxin family.</text>
</comment>
<dbReference type="RefSeq" id="WP_151145833.1">
    <property type="nucleotide sequence ID" value="NZ_WAGX01000005.1"/>
</dbReference>
<feature type="domain" description="Flavin reductase like" evidence="4">
    <location>
        <begin position="15"/>
        <end position="167"/>
    </location>
</feature>
<dbReference type="GO" id="GO:0016646">
    <property type="term" value="F:oxidoreductase activity, acting on the CH-NH group of donors, NAD or NADP as acceptor"/>
    <property type="evidence" value="ECO:0007669"/>
    <property type="project" value="UniProtKB-ARBA"/>
</dbReference>
<dbReference type="AlphaFoldDB" id="A0A7V7UC94"/>
<dbReference type="OrthoDB" id="9806228at2"/>
<keyword evidence="2" id="KW-0285">Flavoprotein</keyword>
<dbReference type="PANTHER" id="PTHR43567">
    <property type="entry name" value="FLAVOREDOXIN-RELATED-RELATED"/>
    <property type="match status" value="1"/>
</dbReference>
<organism evidence="5 6">
    <name type="scientific">Candidatus Galacturonatibacter soehngenii</name>
    <dbReference type="NCBI Taxonomy" id="2307010"/>
    <lineage>
        <taxon>Bacteria</taxon>
        <taxon>Bacillati</taxon>
        <taxon>Bacillota</taxon>
        <taxon>Clostridia</taxon>
        <taxon>Lachnospirales</taxon>
        <taxon>Lachnospiraceae</taxon>
        <taxon>Candidatus Galacturonatibacter</taxon>
    </lineage>
</organism>
<evidence type="ECO:0000256" key="2">
    <source>
        <dbReference type="ARBA" id="ARBA00022630"/>
    </source>
</evidence>
<evidence type="ECO:0000313" key="6">
    <source>
        <dbReference type="Proteomes" id="UP000461768"/>
    </source>
</evidence>
<dbReference type="Gene3D" id="2.30.110.10">
    <property type="entry name" value="Electron Transport, Fmn-binding Protein, Chain A"/>
    <property type="match status" value="1"/>
</dbReference>
<dbReference type="Pfam" id="PF01613">
    <property type="entry name" value="Flavin_Reduct"/>
    <property type="match status" value="1"/>
</dbReference>
<dbReference type="GO" id="GO:0010181">
    <property type="term" value="F:FMN binding"/>
    <property type="evidence" value="ECO:0007669"/>
    <property type="project" value="InterPro"/>
</dbReference>
<protein>
    <submittedName>
        <fullName evidence="5">Flavin reductase family protein</fullName>
    </submittedName>
</protein>
<sequence length="179" mass="20230">MEKIRVNYEKMYYGFPVILISYYDENGNANVTTLSSSYTLKDMVALGFSSKGYAIKQIKEVSDFVINIPDQTLLNEIEFCGKNTGETCKKFEHLNLTTVASEVVNAPIIKECPVSLECTLTDVLESKNYTGITNILAVIKGRLIANEYLNEEGRLKISAFDSLLYFNDGVSRDFRYLNK</sequence>
<gene>
    <name evidence="5" type="ORF">F7O84_12845</name>
</gene>
<evidence type="ECO:0000256" key="3">
    <source>
        <dbReference type="ARBA" id="ARBA00038054"/>
    </source>
</evidence>
<dbReference type="Proteomes" id="UP000461768">
    <property type="component" value="Unassembled WGS sequence"/>
</dbReference>
<dbReference type="SUPFAM" id="SSF50475">
    <property type="entry name" value="FMN-binding split barrel"/>
    <property type="match status" value="1"/>
</dbReference>
<dbReference type="InterPro" id="IPR012349">
    <property type="entry name" value="Split_barrel_FMN-bd"/>
</dbReference>
<comment type="caution">
    <text evidence="5">The sequence shown here is derived from an EMBL/GenBank/DDBJ whole genome shotgun (WGS) entry which is preliminary data.</text>
</comment>
<reference evidence="5 6" key="1">
    <citation type="submission" date="2019-09" db="EMBL/GenBank/DDBJ databases">
        <authorList>
            <person name="Valk L.C."/>
        </authorList>
    </citation>
    <scope>NUCLEOTIDE SEQUENCE [LARGE SCALE GENOMIC DNA]</scope>
    <source>
        <strain evidence="5">GalUA</strain>
    </source>
</reference>
<evidence type="ECO:0000256" key="1">
    <source>
        <dbReference type="ARBA" id="ARBA00001917"/>
    </source>
</evidence>
<comment type="cofactor">
    <cofactor evidence="1">
        <name>FMN</name>
        <dbReference type="ChEBI" id="CHEBI:58210"/>
    </cofactor>
</comment>
<accession>A0A7V7UC94</accession>
<evidence type="ECO:0000259" key="4">
    <source>
        <dbReference type="Pfam" id="PF01613"/>
    </source>
</evidence>
<keyword evidence="6" id="KW-1185">Reference proteome</keyword>